<evidence type="ECO:0000259" key="1">
    <source>
        <dbReference type="Pfam" id="PF22636"/>
    </source>
</evidence>
<accession>A0A1G7UTH9</accession>
<evidence type="ECO:0000313" key="2">
    <source>
        <dbReference type="EMBL" id="SDG50832.1"/>
    </source>
</evidence>
<dbReference type="EMBL" id="FNCF01000004">
    <property type="protein sequence ID" value="SDG50832.1"/>
    <property type="molecule type" value="Genomic_DNA"/>
</dbReference>
<dbReference type="RefSeq" id="WP_091063749.1">
    <property type="nucleotide sequence ID" value="NZ_FNCF01000004.1"/>
</dbReference>
<gene>
    <name evidence="2" type="ORF">SAMN05660324_2766</name>
</gene>
<dbReference type="AlphaFoldDB" id="A0A1G7UTH9"/>
<reference evidence="3" key="1">
    <citation type="submission" date="2016-10" db="EMBL/GenBank/DDBJ databases">
        <authorList>
            <person name="Varghese N."/>
            <person name="Submissions S."/>
        </authorList>
    </citation>
    <scope>NUCLEOTIDE SEQUENCE [LARGE SCALE GENOMIC DNA]</scope>
    <source>
        <strain evidence="3">DSM 44526</strain>
    </source>
</reference>
<evidence type="ECO:0000313" key="3">
    <source>
        <dbReference type="Proteomes" id="UP000198863"/>
    </source>
</evidence>
<name>A0A1G7UTH9_9ACTN</name>
<dbReference type="InterPro" id="IPR029069">
    <property type="entry name" value="HotDog_dom_sf"/>
</dbReference>
<dbReference type="Pfam" id="PF22636">
    <property type="entry name" value="FlK"/>
    <property type="match status" value="1"/>
</dbReference>
<proteinExistence type="predicted"/>
<dbReference type="SUPFAM" id="SSF54637">
    <property type="entry name" value="Thioesterase/thiol ester dehydrase-isomerase"/>
    <property type="match status" value="1"/>
</dbReference>
<protein>
    <submittedName>
        <fullName evidence="2">Acyl-coenzyme A thioesterase PaaI, contains HGG motif</fullName>
    </submittedName>
</protein>
<dbReference type="OrthoDB" id="6079372at2"/>
<organism evidence="2 3">
    <name type="scientific">Klenkia brasiliensis</name>
    <dbReference type="NCBI Taxonomy" id="333142"/>
    <lineage>
        <taxon>Bacteria</taxon>
        <taxon>Bacillati</taxon>
        <taxon>Actinomycetota</taxon>
        <taxon>Actinomycetes</taxon>
        <taxon>Geodermatophilales</taxon>
        <taxon>Geodermatophilaceae</taxon>
        <taxon>Klenkia</taxon>
    </lineage>
</organism>
<dbReference type="Proteomes" id="UP000198863">
    <property type="component" value="Unassembled WGS sequence"/>
</dbReference>
<feature type="domain" description="Fluoroacetyl-CoA-specific thioesterase-like" evidence="1">
    <location>
        <begin position="52"/>
        <end position="132"/>
    </location>
</feature>
<sequence length="134" mass="13461">MEAEQRVQLALSVPLVAALGVQLVDPGRPSAGVWLPVGPLAANGAGGAHGSALSAVLELAGYLALAPALADDEHAVSHAVALQLIGPAAAGSRVVATGQLDRRGRRSAFVTAVAHVEDVVVARAQITKTVVPWG</sequence>
<dbReference type="InterPro" id="IPR054485">
    <property type="entry name" value="FlK-like_dom"/>
</dbReference>
<keyword evidence="3" id="KW-1185">Reference proteome</keyword>
<dbReference type="Gene3D" id="3.10.129.10">
    <property type="entry name" value="Hotdog Thioesterase"/>
    <property type="match status" value="1"/>
</dbReference>